<dbReference type="Proteomes" id="UP000631114">
    <property type="component" value="Unassembled WGS sequence"/>
</dbReference>
<sequence>MMKELVGADLVPNSDICKALEKVQRGVDRRAFREILVCWGTRQQPDYEYLWGRGWSAGGRKLLLRFLHLAVLAAEWGILQSGQVVFLFMFGCGISITKGFNTSGGVQLSWSCFVSRKQAACSKKSFEKNQKNGLTEALSLL</sequence>
<evidence type="ECO:0000313" key="2">
    <source>
        <dbReference type="Proteomes" id="UP000631114"/>
    </source>
</evidence>
<accession>A0A835IRK5</accession>
<gene>
    <name evidence="1" type="ORF">IFM89_011103</name>
</gene>
<reference evidence="1 2" key="1">
    <citation type="submission" date="2020-10" db="EMBL/GenBank/DDBJ databases">
        <title>The Coptis chinensis genome and diversification of protoberbering-type alkaloids.</title>
        <authorList>
            <person name="Wang B."/>
            <person name="Shu S."/>
            <person name="Song C."/>
            <person name="Liu Y."/>
        </authorList>
    </citation>
    <scope>NUCLEOTIDE SEQUENCE [LARGE SCALE GENOMIC DNA]</scope>
    <source>
        <strain evidence="1">HL-2020</strain>
        <tissue evidence="1">Leaf</tissue>
    </source>
</reference>
<comment type="caution">
    <text evidence="1">The sequence shown here is derived from an EMBL/GenBank/DDBJ whole genome shotgun (WGS) entry which is preliminary data.</text>
</comment>
<organism evidence="1 2">
    <name type="scientific">Coptis chinensis</name>
    <dbReference type="NCBI Taxonomy" id="261450"/>
    <lineage>
        <taxon>Eukaryota</taxon>
        <taxon>Viridiplantae</taxon>
        <taxon>Streptophyta</taxon>
        <taxon>Embryophyta</taxon>
        <taxon>Tracheophyta</taxon>
        <taxon>Spermatophyta</taxon>
        <taxon>Magnoliopsida</taxon>
        <taxon>Ranunculales</taxon>
        <taxon>Ranunculaceae</taxon>
        <taxon>Coptidoideae</taxon>
        <taxon>Coptis</taxon>
    </lineage>
</organism>
<proteinExistence type="predicted"/>
<dbReference type="EMBL" id="JADFTS010000002">
    <property type="protein sequence ID" value="KAF9620368.1"/>
    <property type="molecule type" value="Genomic_DNA"/>
</dbReference>
<name>A0A835IRK5_9MAGN</name>
<keyword evidence="2" id="KW-1185">Reference proteome</keyword>
<evidence type="ECO:0000313" key="1">
    <source>
        <dbReference type="EMBL" id="KAF9620368.1"/>
    </source>
</evidence>
<protein>
    <submittedName>
        <fullName evidence="1">Uncharacterized protein</fullName>
    </submittedName>
</protein>
<dbReference type="AlphaFoldDB" id="A0A835IRK5"/>